<sequence length="68" mass="7287">MTRNMGKLDRALRTIVALGLLYLAFGTAVLGTGLWMWLAVAVAAVFLVTSLAGNCPLYTLIGLRTCRS</sequence>
<feature type="transmembrane region" description="Helical" evidence="1">
    <location>
        <begin position="12"/>
        <end position="30"/>
    </location>
</feature>
<protein>
    <recommendedName>
        <fullName evidence="2">Inner membrane protein YgaP-like transmembrane domain-containing protein</fullName>
    </recommendedName>
</protein>
<evidence type="ECO:0000256" key="1">
    <source>
        <dbReference type="SAM" id="Phobius"/>
    </source>
</evidence>
<keyword evidence="1" id="KW-0472">Membrane</keyword>
<dbReference type="RefSeq" id="WP_089850373.1">
    <property type="nucleotide sequence ID" value="NZ_FNEJ01000021.1"/>
</dbReference>
<keyword evidence="1" id="KW-0812">Transmembrane</keyword>
<organism evidence="3 4">
    <name type="scientific">Salipiger marinus</name>
    <dbReference type="NCBI Taxonomy" id="555512"/>
    <lineage>
        <taxon>Bacteria</taxon>
        <taxon>Pseudomonadati</taxon>
        <taxon>Pseudomonadota</taxon>
        <taxon>Alphaproteobacteria</taxon>
        <taxon>Rhodobacterales</taxon>
        <taxon>Roseobacteraceae</taxon>
        <taxon>Salipiger</taxon>
    </lineage>
</organism>
<evidence type="ECO:0000313" key="3">
    <source>
        <dbReference type="EMBL" id="SDJ18767.1"/>
    </source>
</evidence>
<feature type="transmembrane region" description="Helical" evidence="1">
    <location>
        <begin position="36"/>
        <end position="61"/>
    </location>
</feature>
<feature type="domain" description="Inner membrane protein YgaP-like transmembrane" evidence="2">
    <location>
        <begin position="1"/>
        <end position="67"/>
    </location>
</feature>
<evidence type="ECO:0000313" key="4">
    <source>
        <dbReference type="Proteomes" id="UP000199093"/>
    </source>
</evidence>
<dbReference type="Proteomes" id="UP000199093">
    <property type="component" value="Unassembled WGS sequence"/>
</dbReference>
<evidence type="ECO:0000259" key="2">
    <source>
        <dbReference type="Pfam" id="PF11127"/>
    </source>
</evidence>
<dbReference type="AlphaFoldDB" id="A0A1G8RP71"/>
<dbReference type="STRING" id="555512.SAMN04487993_10218"/>
<reference evidence="3 4" key="1">
    <citation type="submission" date="2016-10" db="EMBL/GenBank/DDBJ databases">
        <authorList>
            <person name="de Groot N.N."/>
        </authorList>
    </citation>
    <scope>NUCLEOTIDE SEQUENCE [LARGE SCALE GENOMIC DNA]</scope>
    <source>
        <strain evidence="3 4">DSM 26424</strain>
    </source>
</reference>
<accession>A0A1G8RP71</accession>
<dbReference type="EMBL" id="FNEJ01000021">
    <property type="protein sequence ID" value="SDJ18767.1"/>
    <property type="molecule type" value="Genomic_DNA"/>
</dbReference>
<dbReference type="InterPro" id="IPR021309">
    <property type="entry name" value="YgaP-like_TM"/>
</dbReference>
<keyword evidence="1" id="KW-1133">Transmembrane helix</keyword>
<dbReference type="OrthoDB" id="9804804at2"/>
<dbReference type="Pfam" id="PF11127">
    <property type="entry name" value="YgaP-like_TM"/>
    <property type="match status" value="1"/>
</dbReference>
<proteinExistence type="predicted"/>
<keyword evidence="4" id="KW-1185">Reference proteome</keyword>
<name>A0A1G8RP71_9RHOB</name>
<gene>
    <name evidence="3" type="ORF">SAMN04487993_10218</name>
</gene>